<proteinExistence type="predicted"/>
<accession>A0A5S9X2H4</accession>
<evidence type="ECO:0000256" key="1">
    <source>
        <dbReference type="SAM" id="MobiDB-lite"/>
    </source>
</evidence>
<feature type="compositionally biased region" description="Low complexity" evidence="1">
    <location>
        <begin position="358"/>
        <end position="367"/>
    </location>
</feature>
<dbReference type="OrthoDB" id="1100438at2759"/>
<dbReference type="ExpressionAtlas" id="A0A5S9X2H4">
    <property type="expression patterns" value="baseline"/>
</dbReference>
<dbReference type="AlphaFoldDB" id="A0A5S9X2H4"/>
<gene>
    <name evidence="2" type="ORF">C24_LOCUS9213</name>
</gene>
<feature type="compositionally biased region" description="Basic and acidic residues" evidence="1">
    <location>
        <begin position="438"/>
        <end position="454"/>
    </location>
</feature>
<dbReference type="InterPro" id="IPR006476">
    <property type="entry name" value="CHP01589_pln"/>
</dbReference>
<dbReference type="EMBL" id="CACSHJ010000088">
    <property type="protein sequence ID" value="CAA0373259.1"/>
    <property type="molecule type" value="Genomic_DNA"/>
</dbReference>
<reference evidence="2 3" key="1">
    <citation type="submission" date="2019-12" db="EMBL/GenBank/DDBJ databases">
        <authorList>
            <person name="Jiao W.-B."/>
            <person name="Schneeberger K."/>
        </authorList>
    </citation>
    <scope>NUCLEOTIDE SEQUENCE [LARGE SCALE GENOMIC DNA]</scope>
    <source>
        <strain evidence="3">cv. C24</strain>
    </source>
</reference>
<feature type="compositionally biased region" description="Polar residues" evidence="1">
    <location>
        <begin position="418"/>
        <end position="427"/>
    </location>
</feature>
<dbReference type="Pfam" id="PF09713">
    <property type="entry name" value="A_thal_3526"/>
    <property type="match status" value="1"/>
</dbReference>
<feature type="region of interest" description="Disordered" evidence="1">
    <location>
        <begin position="394"/>
        <end position="454"/>
    </location>
</feature>
<evidence type="ECO:0000313" key="2">
    <source>
        <dbReference type="EMBL" id="CAA0373259.1"/>
    </source>
</evidence>
<dbReference type="NCBIfam" id="TIGR01589">
    <property type="entry name" value="A_thal_3526"/>
    <property type="match status" value="1"/>
</dbReference>
<organism evidence="2 3">
    <name type="scientific">Arabidopsis thaliana</name>
    <name type="common">Mouse-ear cress</name>
    <dbReference type="NCBI Taxonomy" id="3702"/>
    <lineage>
        <taxon>Eukaryota</taxon>
        <taxon>Viridiplantae</taxon>
        <taxon>Streptophyta</taxon>
        <taxon>Embryophyta</taxon>
        <taxon>Tracheophyta</taxon>
        <taxon>Spermatophyta</taxon>
        <taxon>Magnoliopsida</taxon>
        <taxon>eudicotyledons</taxon>
        <taxon>Gunneridae</taxon>
        <taxon>Pentapetalae</taxon>
        <taxon>rosids</taxon>
        <taxon>malvids</taxon>
        <taxon>Brassicales</taxon>
        <taxon>Brassicaceae</taxon>
        <taxon>Camelineae</taxon>
        <taxon>Arabidopsis</taxon>
    </lineage>
</organism>
<feature type="region of interest" description="Disordered" evidence="1">
    <location>
        <begin position="337"/>
        <end position="367"/>
    </location>
</feature>
<protein>
    <submittedName>
        <fullName evidence="2">Uncharacterized protein</fullName>
    </submittedName>
</protein>
<dbReference type="PANTHER" id="PTHR31871:SF42">
    <property type="entry name" value="LOB DOMAIN-CONTAINING PROTEIN"/>
    <property type="match status" value="1"/>
</dbReference>
<dbReference type="Proteomes" id="UP000434276">
    <property type="component" value="Unassembled WGS sequence"/>
</dbReference>
<name>A0A5S9X2H4_ARATH</name>
<evidence type="ECO:0000313" key="3">
    <source>
        <dbReference type="Proteomes" id="UP000434276"/>
    </source>
</evidence>
<sequence>MSEPCRLNVLCSCNRRNVSETIDTIKNIIATCIRKYMSLEETMDYMQENHKISHHLTKPIWEQLQKENADFFNKYHLIRELARQIKLFNSFLGKQVSLMLENGDFDISTATSDRSELSTLNMGMSALDDTNGLTVNQSQNPNDQQYQFHSCQWPTTTNHIPLNQLPIPNGQQNHIWSTPNNHACTNLGASTIPPAANDQWFPYKDPACFHLGAPIVPPEAYGQLLPYTDPAYYYPVLYSTAAPAATTQWPTSTDFAYTGGPTLPKAPTVAFDHFRDGFGEDIDNSSPNFQQMDPLAAALQTLPDDMLQELYQQCQRQSQLQQNFSLEEQQRLQSKVNNNGLQGVVRPPEKSPQDLYGQCQPQSQLQQNLPVEELQRLEVEYRANSNELQGVIPHQQHHQEQEAMQTQGDPLNRIPVQSEASNHSDSAWSPKGNMNDVVSEREERYQREELSDLL</sequence>
<dbReference type="PANTHER" id="PTHR31871">
    <property type="entry name" value="OS02G0137100 PROTEIN"/>
    <property type="match status" value="1"/>
</dbReference>